<gene>
    <name evidence="2" type="ORF">SLEP1_g1519</name>
</gene>
<feature type="transmembrane region" description="Helical" evidence="1">
    <location>
        <begin position="21"/>
        <end position="40"/>
    </location>
</feature>
<protein>
    <submittedName>
        <fullName evidence="2">Uncharacterized protein</fullName>
    </submittedName>
</protein>
<evidence type="ECO:0000256" key="1">
    <source>
        <dbReference type="SAM" id="Phobius"/>
    </source>
</evidence>
<keyword evidence="3" id="KW-1185">Reference proteome</keyword>
<sequence>MNGKPLLPSLNSSHSSLLHHLCLPLLTSFCMFCNLSLALYV</sequence>
<comment type="caution">
    <text evidence="2">The sequence shown here is derived from an EMBL/GenBank/DDBJ whole genome shotgun (WGS) entry which is preliminary data.</text>
</comment>
<dbReference type="AlphaFoldDB" id="A0AAV5HPH2"/>
<accession>A0AAV5HPH2</accession>
<reference evidence="2 3" key="1">
    <citation type="journal article" date="2021" name="Commun. Biol.">
        <title>The genome of Shorea leprosula (Dipterocarpaceae) highlights the ecological relevance of drought in aseasonal tropical rainforests.</title>
        <authorList>
            <person name="Ng K.K.S."/>
            <person name="Kobayashi M.J."/>
            <person name="Fawcett J.A."/>
            <person name="Hatakeyama M."/>
            <person name="Paape T."/>
            <person name="Ng C.H."/>
            <person name="Ang C.C."/>
            <person name="Tnah L.H."/>
            <person name="Lee C.T."/>
            <person name="Nishiyama T."/>
            <person name="Sese J."/>
            <person name="O'Brien M.J."/>
            <person name="Copetti D."/>
            <person name="Mohd Noor M.I."/>
            <person name="Ong R.C."/>
            <person name="Putra M."/>
            <person name="Sireger I.Z."/>
            <person name="Indrioko S."/>
            <person name="Kosugi Y."/>
            <person name="Izuno A."/>
            <person name="Isagi Y."/>
            <person name="Lee S.L."/>
            <person name="Shimizu K.K."/>
        </authorList>
    </citation>
    <scope>NUCLEOTIDE SEQUENCE [LARGE SCALE GENOMIC DNA]</scope>
    <source>
        <strain evidence="2">214</strain>
    </source>
</reference>
<keyword evidence="1" id="KW-0812">Transmembrane</keyword>
<dbReference type="Proteomes" id="UP001054252">
    <property type="component" value="Unassembled WGS sequence"/>
</dbReference>
<keyword evidence="1" id="KW-1133">Transmembrane helix</keyword>
<evidence type="ECO:0000313" key="2">
    <source>
        <dbReference type="EMBL" id="GKU87069.1"/>
    </source>
</evidence>
<dbReference type="EMBL" id="BPVZ01000001">
    <property type="protein sequence ID" value="GKU87069.1"/>
    <property type="molecule type" value="Genomic_DNA"/>
</dbReference>
<name>A0AAV5HPH2_9ROSI</name>
<organism evidence="2 3">
    <name type="scientific">Rubroshorea leprosula</name>
    <dbReference type="NCBI Taxonomy" id="152421"/>
    <lineage>
        <taxon>Eukaryota</taxon>
        <taxon>Viridiplantae</taxon>
        <taxon>Streptophyta</taxon>
        <taxon>Embryophyta</taxon>
        <taxon>Tracheophyta</taxon>
        <taxon>Spermatophyta</taxon>
        <taxon>Magnoliopsida</taxon>
        <taxon>eudicotyledons</taxon>
        <taxon>Gunneridae</taxon>
        <taxon>Pentapetalae</taxon>
        <taxon>rosids</taxon>
        <taxon>malvids</taxon>
        <taxon>Malvales</taxon>
        <taxon>Dipterocarpaceae</taxon>
        <taxon>Rubroshorea</taxon>
    </lineage>
</organism>
<proteinExistence type="predicted"/>
<keyword evidence="1" id="KW-0472">Membrane</keyword>
<evidence type="ECO:0000313" key="3">
    <source>
        <dbReference type="Proteomes" id="UP001054252"/>
    </source>
</evidence>